<dbReference type="SUPFAM" id="SSF57938">
    <property type="entry name" value="DnaJ/Hsp40 cysteine-rich domain"/>
    <property type="match status" value="1"/>
</dbReference>
<dbReference type="OrthoDB" id="1861518at2759"/>
<evidence type="ECO:0000313" key="1">
    <source>
        <dbReference type="EMBL" id="KAH7423704.1"/>
    </source>
</evidence>
<dbReference type="AlphaFoldDB" id="A0A8T2TQL6"/>
<name>A0A8T2TQL6_CERRI</name>
<dbReference type="Proteomes" id="UP000825935">
    <property type="component" value="Chromosome 12"/>
</dbReference>
<accession>A0A8T2TQL6</accession>
<sequence length="165" mass="18281">MTSLDFCTFPAVDSSDLFPSGSSTLRSNHGMQSVRINCSSKGATYTNLVADRQSLGRENHVTRRIECSIYPEKIIAEEKRKQPAHLSVMEQKIQNNQRCDTCGAKGVVVCPTCTGSGLYVDSIMESQGIIVKVTCLGRLTSFISCVKRLLSIFCKYDSFLWVLLL</sequence>
<organism evidence="1 2">
    <name type="scientific">Ceratopteris richardii</name>
    <name type="common">Triangle waterfern</name>
    <dbReference type="NCBI Taxonomy" id="49495"/>
    <lineage>
        <taxon>Eukaryota</taxon>
        <taxon>Viridiplantae</taxon>
        <taxon>Streptophyta</taxon>
        <taxon>Embryophyta</taxon>
        <taxon>Tracheophyta</taxon>
        <taxon>Polypodiopsida</taxon>
        <taxon>Polypodiidae</taxon>
        <taxon>Polypodiales</taxon>
        <taxon>Pteridineae</taxon>
        <taxon>Pteridaceae</taxon>
        <taxon>Parkerioideae</taxon>
        <taxon>Ceratopteris</taxon>
    </lineage>
</organism>
<keyword evidence="2" id="KW-1185">Reference proteome</keyword>
<protein>
    <submittedName>
        <fullName evidence="1">Uncharacterized protein</fullName>
    </submittedName>
</protein>
<comment type="caution">
    <text evidence="1">The sequence shown here is derived from an EMBL/GenBank/DDBJ whole genome shotgun (WGS) entry which is preliminary data.</text>
</comment>
<gene>
    <name evidence="1" type="ORF">KP509_12G069600</name>
</gene>
<evidence type="ECO:0000313" key="2">
    <source>
        <dbReference type="Proteomes" id="UP000825935"/>
    </source>
</evidence>
<proteinExistence type="predicted"/>
<reference evidence="1" key="1">
    <citation type="submission" date="2021-08" db="EMBL/GenBank/DDBJ databases">
        <title>WGS assembly of Ceratopteris richardii.</title>
        <authorList>
            <person name="Marchant D.B."/>
            <person name="Chen G."/>
            <person name="Jenkins J."/>
            <person name="Shu S."/>
            <person name="Leebens-Mack J."/>
            <person name="Grimwood J."/>
            <person name="Schmutz J."/>
            <person name="Soltis P."/>
            <person name="Soltis D."/>
            <person name="Chen Z.-H."/>
        </authorList>
    </citation>
    <scope>NUCLEOTIDE SEQUENCE</scope>
    <source>
        <strain evidence="1">Whitten #5841</strain>
        <tissue evidence="1">Leaf</tissue>
    </source>
</reference>
<dbReference type="InterPro" id="IPR036410">
    <property type="entry name" value="HSP_DnaJ_Cys-rich_dom_sf"/>
</dbReference>
<dbReference type="EMBL" id="CM035417">
    <property type="protein sequence ID" value="KAH7423704.1"/>
    <property type="molecule type" value="Genomic_DNA"/>
</dbReference>